<dbReference type="InterPro" id="IPR006367">
    <property type="entry name" value="Sirohaem_synthase_N"/>
</dbReference>
<comment type="subcellular location">
    <subcellularLocation>
        <location evidence="10">Cell membrane</location>
        <topology evidence="10">Multi-pass membrane protein</topology>
    </subcellularLocation>
    <subcellularLocation>
        <location evidence="1">Membrane</location>
        <topology evidence="1">Multi-pass membrane protein</topology>
    </subcellularLocation>
</comment>
<keyword evidence="8" id="KW-0627">Porphyrin biosynthesis</keyword>
<evidence type="ECO:0000256" key="2">
    <source>
        <dbReference type="ARBA" id="ARBA00005010"/>
    </source>
</evidence>
<dbReference type="SUPFAM" id="SSF51735">
    <property type="entry name" value="NAD(P)-binding Rossmann-fold domains"/>
    <property type="match status" value="1"/>
</dbReference>
<dbReference type="Pfam" id="PF14824">
    <property type="entry name" value="Sirohm_synth_M"/>
    <property type="match status" value="1"/>
</dbReference>
<protein>
    <recommendedName>
        <fullName evidence="10">Probable membrane transporter protein</fullName>
    </recommendedName>
</protein>
<feature type="domain" description="Siroheme synthase central" evidence="11">
    <location>
        <begin position="138"/>
        <end position="159"/>
    </location>
</feature>
<dbReference type="Gene3D" id="3.30.160.110">
    <property type="entry name" value="Siroheme synthase, domain 2"/>
    <property type="match status" value="1"/>
</dbReference>
<evidence type="ECO:0000256" key="8">
    <source>
        <dbReference type="ARBA" id="ARBA00023244"/>
    </source>
</evidence>
<dbReference type="Gene3D" id="3.40.50.720">
    <property type="entry name" value="NAD(P)-binding Rossmann-like Domain"/>
    <property type="match status" value="1"/>
</dbReference>
<evidence type="ECO:0000259" key="11">
    <source>
        <dbReference type="Pfam" id="PF14824"/>
    </source>
</evidence>
<accession>A0ABW9ZTR0</accession>
<evidence type="ECO:0000256" key="1">
    <source>
        <dbReference type="ARBA" id="ARBA00004141"/>
    </source>
</evidence>
<feature type="transmembrane region" description="Helical" evidence="10">
    <location>
        <begin position="430"/>
        <end position="454"/>
    </location>
</feature>
<dbReference type="SUPFAM" id="SSF75615">
    <property type="entry name" value="Siroheme synthase middle domains-like"/>
    <property type="match status" value="1"/>
</dbReference>
<evidence type="ECO:0000313" key="13">
    <source>
        <dbReference type="Proteomes" id="UP000753802"/>
    </source>
</evidence>
<evidence type="ECO:0000256" key="10">
    <source>
        <dbReference type="RuleBase" id="RU363041"/>
    </source>
</evidence>
<dbReference type="EMBL" id="JAACJS010000011">
    <property type="protein sequence ID" value="NCI49654.1"/>
    <property type="molecule type" value="Genomic_DNA"/>
</dbReference>
<dbReference type="InterPro" id="IPR028281">
    <property type="entry name" value="Sirohaem_synthase_central"/>
</dbReference>
<feature type="transmembrane region" description="Helical" evidence="10">
    <location>
        <begin position="395"/>
        <end position="418"/>
    </location>
</feature>
<keyword evidence="10" id="KW-1003">Cell membrane</keyword>
<keyword evidence="7 10" id="KW-0472">Membrane</keyword>
<feature type="transmembrane region" description="Helical" evidence="10">
    <location>
        <begin position="224"/>
        <end position="245"/>
    </location>
</feature>
<keyword evidence="5" id="KW-0560">Oxidoreductase</keyword>
<evidence type="ECO:0000256" key="9">
    <source>
        <dbReference type="ARBA" id="ARBA00047561"/>
    </source>
</evidence>
<evidence type="ECO:0000256" key="4">
    <source>
        <dbReference type="ARBA" id="ARBA00022989"/>
    </source>
</evidence>
<name>A0ABW9ZTR0_9BACT</name>
<dbReference type="PANTHER" id="PTHR35330">
    <property type="entry name" value="SIROHEME BIOSYNTHESIS PROTEIN MET8"/>
    <property type="match status" value="1"/>
</dbReference>
<dbReference type="NCBIfam" id="TIGR01470">
    <property type="entry name" value="cysG_Nterm"/>
    <property type="match status" value="1"/>
</dbReference>
<keyword evidence="6" id="KW-0520">NAD</keyword>
<dbReference type="Pfam" id="PF01925">
    <property type="entry name" value="TauE"/>
    <property type="match status" value="1"/>
</dbReference>
<evidence type="ECO:0000256" key="3">
    <source>
        <dbReference type="ARBA" id="ARBA00022692"/>
    </source>
</evidence>
<feature type="transmembrane region" description="Helical" evidence="10">
    <location>
        <begin position="461"/>
        <end position="481"/>
    </location>
</feature>
<keyword evidence="4 10" id="KW-1133">Transmembrane helix</keyword>
<feature type="transmembrane region" description="Helical" evidence="10">
    <location>
        <begin position="487"/>
        <end position="508"/>
    </location>
</feature>
<feature type="transmembrane region" description="Helical" evidence="10">
    <location>
        <begin position="257"/>
        <end position="276"/>
    </location>
</feature>
<dbReference type="Pfam" id="PF13241">
    <property type="entry name" value="NAD_binding_7"/>
    <property type="match status" value="1"/>
</dbReference>
<keyword evidence="3 10" id="KW-0812">Transmembrane</keyword>
<evidence type="ECO:0000256" key="5">
    <source>
        <dbReference type="ARBA" id="ARBA00023002"/>
    </source>
</evidence>
<evidence type="ECO:0000313" key="12">
    <source>
        <dbReference type="EMBL" id="NCI49654.1"/>
    </source>
</evidence>
<reference evidence="12 13" key="1">
    <citation type="submission" date="2020-01" db="EMBL/GenBank/DDBJ databases">
        <title>Genome analysis.</title>
        <authorList>
            <person name="Wu S."/>
            <person name="Wang G."/>
        </authorList>
    </citation>
    <scope>NUCLEOTIDE SEQUENCE [LARGE SCALE GENOMIC DNA]</scope>
    <source>
        <strain evidence="12 13">SYL130</strain>
    </source>
</reference>
<dbReference type="PANTHER" id="PTHR35330:SF1">
    <property type="entry name" value="SIROHEME BIOSYNTHESIS PROTEIN MET8"/>
    <property type="match status" value="1"/>
</dbReference>
<dbReference type="InterPro" id="IPR036291">
    <property type="entry name" value="NAD(P)-bd_dom_sf"/>
</dbReference>
<comment type="similarity">
    <text evidence="10">Belongs to the 4-toluene sulfonate uptake permease (TSUP) (TC 2.A.102) family.</text>
</comment>
<dbReference type="InterPro" id="IPR028161">
    <property type="entry name" value="Met8-like"/>
</dbReference>
<proteinExistence type="inferred from homology"/>
<dbReference type="RefSeq" id="WP_161817966.1">
    <property type="nucleotide sequence ID" value="NZ_JAACJS010000011.1"/>
</dbReference>
<comment type="caution">
    <text evidence="12">The sequence shown here is derived from an EMBL/GenBank/DDBJ whole genome shotgun (WGS) entry which is preliminary data.</text>
</comment>
<evidence type="ECO:0000256" key="7">
    <source>
        <dbReference type="ARBA" id="ARBA00023136"/>
    </source>
</evidence>
<dbReference type="Proteomes" id="UP000753802">
    <property type="component" value="Unassembled WGS sequence"/>
</dbReference>
<feature type="transmembrane region" description="Helical" evidence="10">
    <location>
        <begin position="362"/>
        <end position="383"/>
    </location>
</feature>
<evidence type="ECO:0000256" key="6">
    <source>
        <dbReference type="ARBA" id="ARBA00023027"/>
    </source>
</evidence>
<feature type="transmembrane region" description="Helical" evidence="10">
    <location>
        <begin position="334"/>
        <end position="356"/>
    </location>
</feature>
<comment type="pathway">
    <text evidence="2">Porphyrin-containing compound metabolism; siroheme biosynthesis; sirohydrochlorin from precorrin-2: step 1/1.</text>
</comment>
<comment type="catalytic activity">
    <reaction evidence="9">
        <text>precorrin-2 + NAD(+) = sirohydrochlorin + NADH + 2 H(+)</text>
        <dbReference type="Rhea" id="RHEA:15613"/>
        <dbReference type="ChEBI" id="CHEBI:15378"/>
        <dbReference type="ChEBI" id="CHEBI:57540"/>
        <dbReference type="ChEBI" id="CHEBI:57945"/>
        <dbReference type="ChEBI" id="CHEBI:58351"/>
        <dbReference type="ChEBI" id="CHEBI:58827"/>
        <dbReference type="EC" id="1.3.1.76"/>
    </reaction>
</comment>
<dbReference type="InterPro" id="IPR002781">
    <property type="entry name" value="TM_pro_TauE-like"/>
</dbReference>
<keyword evidence="13" id="KW-1185">Reference proteome</keyword>
<gene>
    <name evidence="12" type="ORF">GWC95_06960</name>
</gene>
<sequence>MPPPIDSPQITNADTNQLFPVFLKLEQLSLLIVGGGNVAHEKLQAVLKNSPSATIKIVSPEIDERIAALALQYPGIRIDVKPYDASDLQGAGLVIVAVNDVALSAVIREEANRVGLLVNVADKPALCDFYLGSIVQKGNLKIAISTNGKSPTVAKRLKEVLNEMIPSEMDEVLNDMQQIRQRLNGDFSDKVKQLNELTRLLVAKKISLQDIHLQQPKEKKWQQIVKWCLFGFVFMIIGGTVFTFFPAGEMVDAVKTIPQYIDVSSFLVMLLTGFLAQMVDGSLGMGYGTISTTFLLANGVSPAIVSSRVHSARVFSSGVSGYSHHRFGNINKKLFKTLVVPGIIGAVTGATLAYVGQKYATYVRIPLSVYTCFLGYFIIKKALRKKIANDKVKKAGWLAGVGGFMDAFAGGGWGALVTGTLISKRKNPRYVIGSVCLAEFFVVFASAVTFFILLKHIPVGDVLGLIIGGVIAGPIAARLVGKLPLKAMYYAVGGFVILTSLFTLFKVLKVLLY</sequence>
<organism evidence="12 13">
    <name type="scientific">Sediminibacterium roseum</name>
    <dbReference type="NCBI Taxonomy" id="1978412"/>
    <lineage>
        <taxon>Bacteria</taxon>
        <taxon>Pseudomonadati</taxon>
        <taxon>Bacteroidota</taxon>
        <taxon>Chitinophagia</taxon>
        <taxon>Chitinophagales</taxon>
        <taxon>Chitinophagaceae</taxon>
        <taxon>Sediminibacterium</taxon>
    </lineage>
</organism>